<accession>A0ABP1G1T0</accession>
<evidence type="ECO:0000313" key="3">
    <source>
        <dbReference type="Proteomes" id="UP001497392"/>
    </source>
</evidence>
<dbReference type="EMBL" id="CAXHTA020000015">
    <property type="protein sequence ID" value="CAL5225802.1"/>
    <property type="molecule type" value="Genomic_DNA"/>
</dbReference>
<name>A0ABP1G1T0_9CHLO</name>
<organism evidence="2 3">
    <name type="scientific">Coccomyxa viridis</name>
    <dbReference type="NCBI Taxonomy" id="1274662"/>
    <lineage>
        <taxon>Eukaryota</taxon>
        <taxon>Viridiplantae</taxon>
        <taxon>Chlorophyta</taxon>
        <taxon>core chlorophytes</taxon>
        <taxon>Trebouxiophyceae</taxon>
        <taxon>Trebouxiophyceae incertae sedis</taxon>
        <taxon>Coccomyxaceae</taxon>
        <taxon>Coccomyxa</taxon>
    </lineage>
</organism>
<sequence>MELTNKNVRLAVSNPGQPGPCERRLDLGQPRFDGKHPPSQQASRWLEKRVRRYSHIVCVFRNPDDCSFPEETVWGIPTCSIPPLLPFLLAGCASSTLLSLTVAYEGDKFLTMLSGGDAPSAIGDPTSFTEELKKRLIELTLVLYPSKAPLLENISMLTALQRLELRSCFTPGWSGELYRDLAGQTVVLKLPHLTSLWLEYLENGELVVLCPKLAEARFKAMASMRMAVKEAALTNLVVGGMHAEQLSAQPQRA</sequence>
<dbReference type="Proteomes" id="UP001497392">
    <property type="component" value="Unassembled WGS sequence"/>
</dbReference>
<feature type="region of interest" description="Disordered" evidence="1">
    <location>
        <begin position="1"/>
        <end position="43"/>
    </location>
</feature>
<evidence type="ECO:0000313" key="2">
    <source>
        <dbReference type="EMBL" id="CAL5225802.1"/>
    </source>
</evidence>
<protein>
    <submittedName>
        <fullName evidence="2">G8578 protein</fullName>
    </submittedName>
</protein>
<gene>
    <name evidence="2" type="primary">g8578</name>
    <name evidence="2" type="ORF">VP750_LOCUS7708</name>
</gene>
<evidence type="ECO:0000256" key="1">
    <source>
        <dbReference type="SAM" id="MobiDB-lite"/>
    </source>
</evidence>
<reference evidence="2 3" key="1">
    <citation type="submission" date="2024-06" db="EMBL/GenBank/DDBJ databases">
        <authorList>
            <person name="Kraege A."/>
            <person name="Thomma B."/>
        </authorList>
    </citation>
    <scope>NUCLEOTIDE SEQUENCE [LARGE SCALE GENOMIC DNA]</scope>
</reference>
<feature type="compositionally biased region" description="Basic and acidic residues" evidence="1">
    <location>
        <begin position="21"/>
        <end position="36"/>
    </location>
</feature>
<keyword evidence="3" id="KW-1185">Reference proteome</keyword>
<comment type="caution">
    <text evidence="2">The sequence shown here is derived from an EMBL/GenBank/DDBJ whole genome shotgun (WGS) entry which is preliminary data.</text>
</comment>
<proteinExistence type="predicted"/>